<keyword evidence="4" id="KW-0808">Transferase</keyword>
<dbReference type="AlphaFoldDB" id="A0A0S3PQP6"/>
<dbReference type="Proteomes" id="UP000236884">
    <property type="component" value="Chromosome"/>
</dbReference>
<evidence type="ECO:0000313" key="5">
    <source>
        <dbReference type="Proteomes" id="UP000236884"/>
    </source>
</evidence>
<evidence type="ECO:0000259" key="3">
    <source>
        <dbReference type="PROSITE" id="PS50405"/>
    </source>
</evidence>
<reference evidence="4 5" key="1">
    <citation type="submission" date="2015-08" db="EMBL/GenBank/DDBJ databases">
        <title>Investigation of the bacterial diversity of lava forest soil.</title>
        <authorList>
            <person name="Lee J.S."/>
        </authorList>
    </citation>
    <scope>NUCLEOTIDE SEQUENCE [LARGE SCALE GENOMIC DNA]</scope>
    <source>
        <strain evidence="4 5">GJW-30</strain>
    </source>
</reference>
<dbReference type="PROSITE" id="PS50405">
    <property type="entry name" value="GST_CTER"/>
    <property type="match status" value="1"/>
</dbReference>
<evidence type="ECO:0000256" key="1">
    <source>
        <dbReference type="RuleBase" id="RU003494"/>
    </source>
</evidence>
<dbReference type="OrthoDB" id="9810080at2"/>
<dbReference type="CDD" id="cd03207">
    <property type="entry name" value="GST_C_8"/>
    <property type="match status" value="1"/>
</dbReference>
<gene>
    <name evidence="4" type="primary">gst_1</name>
    <name evidence="4" type="ORF">GJW-30_1_00773</name>
</gene>
<dbReference type="InterPro" id="IPR010987">
    <property type="entry name" value="Glutathione-S-Trfase_C-like"/>
</dbReference>
<dbReference type="PANTHER" id="PTHR44051">
    <property type="entry name" value="GLUTATHIONE S-TRANSFERASE-RELATED"/>
    <property type="match status" value="1"/>
</dbReference>
<dbReference type="SFLD" id="SFLDG01150">
    <property type="entry name" value="Main.1:_Beta-like"/>
    <property type="match status" value="1"/>
</dbReference>
<dbReference type="InterPro" id="IPR040079">
    <property type="entry name" value="Glutathione_S-Trfase"/>
</dbReference>
<comment type="similarity">
    <text evidence="1">Belongs to the GST superfamily.</text>
</comment>
<feature type="domain" description="GST N-terminal" evidence="2">
    <location>
        <begin position="1"/>
        <end position="82"/>
    </location>
</feature>
<dbReference type="SFLD" id="SFLDG00358">
    <property type="entry name" value="Main_(cytGST)"/>
    <property type="match status" value="1"/>
</dbReference>
<name>A0A0S3PQP6_9BRAD</name>
<feature type="domain" description="GST C-terminal" evidence="3">
    <location>
        <begin position="88"/>
        <end position="198"/>
    </location>
</feature>
<dbReference type="EMBL" id="AP014946">
    <property type="protein sequence ID" value="BAT58250.1"/>
    <property type="molecule type" value="Genomic_DNA"/>
</dbReference>
<dbReference type="Gene3D" id="1.20.1050.10">
    <property type="match status" value="1"/>
</dbReference>
<dbReference type="InterPro" id="IPR004045">
    <property type="entry name" value="Glutathione_S-Trfase_N"/>
</dbReference>
<dbReference type="PROSITE" id="PS50404">
    <property type="entry name" value="GST_NTER"/>
    <property type="match status" value="1"/>
</dbReference>
<dbReference type="Gene3D" id="3.40.30.10">
    <property type="entry name" value="Glutaredoxin"/>
    <property type="match status" value="1"/>
</dbReference>
<keyword evidence="5" id="KW-1185">Reference proteome</keyword>
<evidence type="ECO:0000313" key="4">
    <source>
        <dbReference type="EMBL" id="BAT58250.1"/>
    </source>
</evidence>
<dbReference type="CDD" id="cd03046">
    <property type="entry name" value="GST_N_GTT1_like"/>
    <property type="match status" value="1"/>
</dbReference>
<dbReference type="Pfam" id="PF02798">
    <property type="entry name" value="GST_N"/>
    <property type="match status" value="1"/>
</dbReference>
<dbReference type="SFLD" id="SFLDS00019">
    <property type="entry name" value="Glutathione_Transferase_(cytos"/>
    <property type="match status" value="1"/>
</dbReference>
<dbReference type="KEGG" id="vgo:GJW-30_1_00773"/>
<protein>
    <submittedName>
        <fullName evidence="4">Glutathione S-transferase</fullName>
        <ecNumber evidence="4">2.5.1.18</ecNumber>
    </submittedName>
</protein>
<dbReference type="SUPFAM" id="SSF47616">
    <property type="entry name" value="GST C-terminal domain-like"/>
    <property type="match status" value="1"/>
</dbReference>
<dbReference type="InterPro" id="IPR004046">
    <property type="entry name" value="GST_C"/>
</dbReference>
<dbReference type="EC" id="2.5.1.18" evidence="4"/>
<dbReference type="InterPro" id="IPR036282">
    <property type="entry name" value="Glutathione-S-Trfase_C_sf"/>
</dbReference>
<proteinExistence type="inferred from homology"/>
<dbReference type="InterPro" id="IPR036249">
    <property type="entry name" value="Thioredoxin-like_sf"/>
</dbReference>
<organism evidence="4 5">
    <name type="scientific">Variibacter gotjawalensis</name>
    <dbReference type="NCBI Taxonomy" id="1333996"/>
    <lineage>
        <taxon>Bacteria</taxon>
        <taxon>Pseudomonadati</taxon>
        <taxon>Pseudomonadota</taxon>
        <taxon>Alphaproteobacteria</taxon>
        <taxon>Hyphomicrobiales</taxon>
        <taxon>Nitrobacteraceae</taxon>
        <taxon>Variibacter</taxon>
    </lineage>
</organism>
<accession>A0A0S3PQP6</accession>
<dbReference type="SUPFAM" id="SSF52833">
    <property type="entry name" value="Thioredoxin-like"/>
    <property type="match status" value="1"/>
</dbReference>
<sequence>MTLTLLHAPKSRSQSFIWLLEEIGQPYEIKQVDIRRGDGSGKLDPTNPHPHGKVPVIIHDDTVVHEQTAIMLYLTDAFPQAKLGPQVGDKLRGNYLSWLSYYSGVVEPAFLCAFMKYDVPRGTAGWVAVPEVMQHINKTLETNEYILGNEFTAVDILYGGTFGFFGDSGLFEKTDALNAYVKRCMSRPALQRAGQKDA</sequence>
<dbReference type="Pfam" id="PF00043">
    <property type="entry name" value="GST_C"/>
    <property type="match status" value="1"/>
</dbReference>
<dbReference type="RefSeq" id="WP_096351863.1">
    <property type="nucleotide sequence ID" value="NZ_AP014946.1"/>
</dbReference>
<dbReference type="PANTHER" id="PTHR44051:SF21">
    <property type="entry name" value="GLUTATHIONE S-TRANSFERASE FAMILY PROTEIN"/>
    <property type="match status" value="1"/>
</dbReference>
<evidence type="ECO:0000259" key="2">
    <source>
        <dbReference type="PROSITE" id="PS50404"/>
    </source>
</evidence>
<dbReference type="GO" id="GO:0004364">
    <property type="term" value="F:glutathione transferase activity"/>
    <property type="evidence" value="ECO:0007669"/>
    <property type="project" value="UniProtKB-EC"/>
</dbReference>